<proteinExistence type="predicted"/>
<dbReference type="AlphaFoldDB" id="A0A2G1MCF6"/>
<organism evidence="2 3">
    <name type="scientific">Limimaricola cinnabarinus</name>
    <dbReference type="NCBI Taxonomy" id="1125964"/>
    <lineage>
        <taxon>Bacteria</taxon>
        <taxon>Pseudomonadati</taxon>
        <taxon>Pseudomonadota</taxon>
        <taxon>Alphaproteobacteria</taxon>
        <taxon>Rhodobacterales</taxon>
        <taxon>Paracoccaceae</taxon>
        <taxon>Limimaricola</taxon>
    </lineage>
</organism>
<protein>
    <submittedName>
        <fullName evidence="2">Sulfurase</fullName>
    </submittedName>
</protein>
<feature type="domain" description="MOSC" evidence="1">
    <location>
        <begin position="29"/>
        <end position="184"/>
    </location>
</feature>
<evidence type="ECO:0000313" key="2">
    <source>
        <dbReference type="EMBL" id="PHP26350.1"/>
    </source>
</evidence>
<name>A0A2G1MCF6_9RHOB</name>
<dbReference type="Pfam" id="PF03473">
    <property type="entry name" value="MOSC"/>
    <property type="match status" value="1"/>
</dbReference>
<accession>A0A2G1MCF6</accession>
<reference evidence="2 3" key="1">
    <citation type="submission" date="2017-08" db="EMBL/GenBank/DDBJ databases">
        <title>Draft Genome Sequence of Loktanella cinnabarina Strain XM1, Isolated from Coastal Surface Water.</title>
        <authorList>
            <person name="Ma R."/>
            <person name="Wang J."/>
            <person name="Wang Q."/>
            <person name="Ma Z."/>
            <person name="Li J."/>
            <person name="Chen L."/>
        </authorList>
    </citation>
    <scope>NUCLEOTIDE SEQUENCE [LARGE SCALE GENOMIC DNA]</scope>
    <source>
        <strain evidence="2 3">XM1</strain>
    </source>
</reference>
<dbReference type="GO" id="GO:0030170">
    <property type="term" value="F:pyridoxal phosphate binding"/>
    <property type="evidence" value="ECO:0007669"/>
    <property type="project" value="InterPro"/>
</dbReference>
<evidence type="ECO:0000259" key="1">
    <source>
        <dbReference type="PROSITE" id="PS51340"/>
    </source>
</evidence>
<dbReference type="InterPro" id="IPR052716">
    <property type="entry name" value="MOSC_domain"/>
</dbReference>
<dbReference type="PANTHER" id="PTHR36930:SF1">
    <property type="entry name" value="MOSC DOMAIN-CONTAINING PROTEIN"/>
    <property type="match status" value="1"/>
</dbReference>
<dbReference type="GO" id="GO:0003824">
    <property type="term" value="F:catalytic activity"/>
    <property type="evidence" value="ECO:0007669"/>
    <property type="project" value="InterPro"/>
</dbReference>
<dbReference type="SUPFAM" id="SSF50800">
    <property type="entry name" value="PK beta-barrel domain-like"/>
    <property type="match status" value="1"/>
</dbReference>
<gene>
    <name evidence="2" type="ORF">CJ301_16835</name>
</gene>
<dbReference type="EMBL" id="NQWH01000041">
    <property type="protein sequence ID" value="PHP26350.1"/>
    <property type="molecule type" value="Genomic_DNA"/>
</dbReference>
<dbReference type="RefSeq" id="WP_099278523.1">
    <property type="nucleotide sequence ID" value="NZ_KZ304981.1"/>
</dbReference>
<keyword evidence="3" id="KW-1185">Reference proteome</keyword>
<sequence length="199" mass="21035">MPALAPTEFEGRVVWLGRVPHREAAPIACDPLDEMTLGFGGLEGEVHAGLTRPSCSRVTAQHPKGTEIANTRQLSLVGAEELARIAAALGLEEIDPAWLGASVVIAGLPDFSHLPPSARLQGPDGCTLVIDMQNRPCQFPAMTIEAAHPGHGKAFKAAAKGLRGVTAWVERPGTLRRGDTLGLHLPEQRAWRPQGGGDA</sequence>
<dbReference type="OrthoDB" id="9808413at2"/>
<dbReference type="Proteomes" id="UP000221860">
    <property type="component" value="Unassembled WGS sequence"/>
</dbReference>
<dbReference type="Gene3D" id="2.40.33.20">
    <property type="entry name" value="PK beta-barrel domain-like"/>
    <property type="match status" value="1"/>
</dbReference>
<dbReference type="PANTHER" id="PTHR36930">
    <property type="entry name" value="METAL-SULFUR CLUSTER BIOSYNTHESIS PROTEINS YUAD-RELATED"/>
    <property type="match status" value="1"/>
</dbReference>
<dbReference type="InterPro" id="IPR005302">
    <property type="entry name" value="MoCF_Sase_C"/>
</dbReference>
<comment type="caution">
    <text evidence="2">The sequence shown here is derived from an EMBL/GenBank/DDBJ whole genome shotgun (WGS) entry which is preliminary data.</text>
</comment>
<dbReference type="GO" id="GO:0030151">
    <property type="term" value="F:molybdenum ion binding"/>
    <property type="evidence" value="ECO:0007669"/>
    <property type="project" value="InterPro"/>
</dbReference>
<dbReference type="InterPro" id="IPR011037">
    <property type="entry name" value="Pyrv_Knase-like_insert_dom_sf"/>
</dbReference>
<evidence type="ECO:0000313" key="3">
    <source>
        <dbReference type="Proteomes" id="UP000221860"/>
    </source>
</evidence>
<dbReference type="PROSITE" id="PS51340">
    <property type="entry name" value="MOSC"/>
    <property type="match status" value="1"/>
</dbReference>